<sequence>MLKRLSVLPLLILATACATTATRSSDPAVRRAQMQALPAQGSCQPVQPEGARACTMRLGTKEVRVSQFRNLTTIRYNEADTAEPAFLNDMRRVLTTAETPEIDRAMSVISSHGMSGVMVDFTSGCFADSSTPAAQGRACFVSLTY</sequence>
<dbReference type="RefSeq" id="WP_213668912.1">
    <property type="nucleotide sequence ID" value="NZ_JAHCDA010000001.1"/>
</dbReference>
<dbReference type="Proteomes" id="UP000766336">
    <property type="component" value="Unassembled WGS sequence"/>
</dbReference>
<evidence type="ECO:0008006" key="4">
    <source>
        <dbReference type="Google" id="ProtNLM"/>
    </source>
</evidence>
<organism evidence="2 3">
    <name type="scientific">Roseococcus pinisoli</name>
    <dbReference type="NCBI Taxonomy" id="2835040"/>
    <lineage>
        <taxon>Bacteria</taxon>
        <taxon>Pseudomonadati</taxon>
        <taxon>Pseudomonadota</taxon>
        <taxon>Alphaproteobacteria</taxon>
        <taxon>Acetobacterales</taxon>
        <taxon>Roseomonadaceae</taxon>
        <taxon>Roseococcus</taxon>
    </lineage>
</organism>
<dbReference type="PROSITE" id="PS51257">
    <property type="entry name" value="PROKAR_LIPOPROTEIN"/>
    <property type="match status" value="1"/>
</dbReference>
<feature type="signal peptide" evidence="1">
    <location>
        <begin position="1"/>
        <end position="20"/>
    </location>
</feature>
<gene>
    <name evidence="2" type="ORF">KHU32_04995</name>
</gene>
<comment type="caution">
    <text evidence="2">The sequence shown here is derived from an EMBL/GenBank/DDBJ whole genome shotgun (WGS) entry which is preliminary data.</text>
</comment>
<dbReference type="EMBL" id="JAHCDA010000001">
    <property type="protein sequence ID" value="MBS7810283.1"/>
    <property type="molecule type" value="Genomic_DNA"/>
</dbReference>
<evidence type="ECO:0000313" key="3">
    <source>
        <dbReference type="Proteomes" id="UP000766336"/>
    </source>
</evidence>
<evidence type="ECO:0000256" key="1">
    <source>
        <dbReference type="SAM" id="SignalP"/>
    </source>
</evidence>
<evidence type="ECO:0000313" key="2">
    <source>
        <dbReference type="EMBL" id="MBS7810283.1"/>
    </source>
</evidence>
<accession>A0ABS5Q9V7</accession>
<reference evidence="2 3" key="1">
    <citation type="submission" date="2021-05" db="EMBL/GenBank/DDBJ databases">
        <title>Roseococcus sp. XZZS9, whole genome shotgun sequencing project.</title>
        <authorList>
            <person name="Zhao G."/>
            <person name="Shen L."/>
        </authorList>
    </citation>
    <scope>NUCLEOTIDE SEQUENCE [LARGE SCALE GENOMIC DNA]</scope>
    <source>
        <strain evidence="2 3">XZZS9</strain>
    </source>
</reference>
<proteinExistence type="predicted"/>
<protein>
    <recommendedName>
        <fullName evidence="4">Lipoprotein</fullName>
    </recommendedName>
</protein>
<keyword evidence="1" id="KW-0732">Signal</keyword>
<name>A0ABS5Q9V7_9PROT</name>
<keyword evidence="3" id="KW-1185">Reference proteome</keyword>
<feature type="chain" id="PRO_5047172953" description="Lipoprotein" evidence="1">
    <location>
        <begin position="21"/>
        <end position="145"/>
    </location>
</feature>